<proteinExistence type="predicted"/>
<dbReference type="RefSeq" id="WP_244055818.1">
    <property type="nucleotide sequence ID" value="NZ_BQXH01000015.1"/>
</dbReference>
<accession>A0ABQ5JLE2</accession>
<organism evidence="1 2">
    <name type="scientific">Ligilactobacillus pabuli</name>
    <dbReference type="NCBI Taxonomy" id="2886039"/>
    <lineage>
        <taxon>Bacteria</taxon>
        <taxon>Bacillati</taxon>
        <taxon>Bacillota</taxon>
        <taxon>Bacilli</taxon>
        <taxon>Lactobacillales</taxon>
        <taxon>Lactobacillaceae</taxon>
        <taxon>Ligilactobacillus</taxon>
    </lineage>
</organism>
<dbReference type="EMBL" id="BQXH01000015">
    <property type="protein sequence ID" value="GKS81899.1"/>
    <property type="molecule type" value="Genomic_DNA"/>
</dbReference>
<gene>
    <name evidence="1" type="ORF">LPAF129_15850</name>
</gene>
<dbReference type="Proteomes" id="UP001055149">
    <property type="component" value="Unassembled WGS sequence"/>
</dbReference>
<evidence type="ECO:0000313" key="1">
    <source>
        <dbReference type="EMBL" id="GKS81899.1"/>
    </source>
</evidence>
<reference evidence="1" key="1">
    <citation type="journal article" date="2022" name="Int. J. Syst. Evol. Microbiol.">
        <title>A novel species of lactic acid bacteria, Ligilactobacillus pabuli sp. nov., isolated from alfalfa silage.</title>
        <authorList>
            <person name="Tohno M."/>
            <person name="Tanizawa Y."/>
            <person name="Sawada H."/>
            <person name="Sakamoto M."/>
            <person name="Ohkuma M."/>
            <person name="Kobayashi H."/>
        </authorList>
    </citation>
    <scope>NUCLEOTIDE SEQUENCE</scope>
    <source>
        <strain evidence="1">AF129</strain>
    </source>
</reference>
<protein>
    <submittedName>
        <fullName evidence="1">Uncharacterized protein</fullName>
    </submittedName>
</protein>
<sequence length="77" mass="8953">MRKSNLDYIKYVGKWAEIVDIDDQVFRGYIFGAESEEDSEDGQVWLDMKKIDSLVFNYGDILTIAESEIKKITIIDK</sequence>
<evidence type="ECO:0000313" key="2">
    <source>
        <dbReference type="Proteomes" id="UP001055149"/>
    </source>
</evidence>
<name>A0ABQ5JLE2_9LACO</name>
<comment type="caution">
    <text evidence="1">The sequence shown here is derived from an EMBL/GenBank/DDBJ whole genome shotgun (WGS) entry which is preliminary data.</text>
</comment>
<keyword evidence="2" id="KW-1185">Reference proteome</keyword>